<gene>
    <name evidence="2" type="ORF">GCM10022422_16230</name>
</gene>
<dbReference type="Proteomes" id="UP001501367">
    <property type="component" value="Unassembled WGS sequence"/>
</dbReference>
<reference evidence="3" key="1">
    <citation type="journal article" date="2019" name="Int. J. Syst. Evol. Microbiol.">
        <title>The Global Catalogue of Microorganisms (GCM) 10K type strain sequencing project: providing services to taxonomists for standard genome sequencing and annotation.</title>
        <authorList>
            <consortium name="The Broad Institute Genomics Platform"/>
            <consortium name="The Broad Institute Genome Sequencing Center for Infectious Disease"/>
            <person name="Wu L."/>
            <person name="Ma J."/>
        </authorList>
    </citation>
    <scope>NUCLEOTIDE SEQUENCE [LARGE SCALE GENOMIC DNA]</scope>
    <source>
        <strain evidence="3">JCM 17336</strain>
    </source>
</reference>
<dbReference type="EMBL" id="BAABDT010000002">
    <property type="protein sequence ID" value="GAA3734116.1"/>
    <property type="molecule type" value="Genomic_DNA"/>
</dbReference>
<accession>A0ABP7F9F1</accession>
<feature type="transmembrane region" description="Helical" evidence="1">
    <location>
        <begin position="68"/>
        <end position="91"/>
    </location>
</feature>
<sequence>MYALVYFVIAIVFTKIYTLLNIEGMPNGFAFFILLMFSWSIVLMHFLKTLNNRRINITKQLQIENNKLINSSAYLTLITVSITAFQLYLILSKTINVFRS</sequence>
<comment type="caution">
    <text evidence="2">The sequence shown here is derived from an EMBL/GenBank/DDBJ whole genome shotgun (WGS) entry which is preliminary data.</text>
</comment>
<feature type="transmembrane region" description="Helical" evidence="1">
    <location>
        <begin position="28"/>
        <end position="47"/>
    </location>
</feature>
<name>A0ABP7F9F1_9FLAO</name>
<dbReference type="RefSeq" id="WP_278022443.1">
    <property type="nucleotide sequence ID" value="NZ_CP121110.1"/>
</dbReference>
<keyword evidence="3" id="KW-1185">Reference proteome</keyword>
<evidence type="ECO:0000313" key="2">
    <source>
        <dbReference type="EMBL" id="GAA3734116.1"/>
    </source>
</evidence>
<evidence type="ECO:0000256" key="1">
    <source>
        <dbReference type="SAM" id="Phobius"/>
    </source>
</evidence>
<evidence type="ECO:0000313" key="3">
    <source>
        <dbReference type="Proteomes" id="UP001501367"/>
    </source>
</evidence>
<proteinExistence type="predicted"/>
<organism evidence="2 3">
    <name type="scientific">Flavobacterium ginsengisoli</name>
    <dbReference type="NCBI Taxonomy" id="871694"/>
    <lineage>
        <taxon>Bacteria</taxon>
        <taxon>Pseudomonadati</taxon>
        <taxon>Bacteroidota</taxon>
        <taxon>Flavobacteriia</taxon>
        <taxon>Flavobacteriales</taxon>
        <taxon>Flavobacteriaceae</taxon>
        <taxon>Flavobacterium</taxon>
    </lineage>
</organism>
<keyword evidence="1" id="KW-1133">Transmembrane helix</keyword>
<keyword evidence="1" id="KW-0472">Membrane</keyword>
<keyword evidence="1" id="KW-0812">Transmembrane</keyword>
<protein>
    <submittedName>
        <fullName evidence="2">Uncharacterized protein</fullName>
    </submittedName>
</protein>